<proteinExistence type="predicted"/>
<evidence type="ECO:0000313" key="1">
    <source>
        <dbReference type="Proteomes" id="UP000887579"/>
    </source>
</evidence>
<accession>A0AC34G0M7</accession>
<sequence length="109" mass="12753">MNAKQNLYDLQMKRLEVFKAQNPESDELDVVFEIDGKLLYANKYTLCSISAPLKAMLSNRWYRTEEPVGISDYSFDDFKEFITFIYSGECKLSKDNIFAMVDIAEYYDV</sequence>
<reference evidence="2" key="1">
    <citation type="submission" date="2022-11" db="UniProtKB">
        <authorList>
            <consortium name="WormBaseParasite"/>
        </authorList>
    </citation>
    <scope>IDENTIFICATION</scope>
</reference>
<evidence type="ECO:0000313" key="2">
    <source>
        <dbReference type="WBParaSite" id="ES5_v2.g23289.t1"/>
    </source>
</evidence>
<dbReference type="Proteomes" id="UP000887579">
    <property type="component" value="Unplaced"/>
</dbReference>
<organism evidence="1 2">
    <name type="scientific">Panagrolaimus sp. ES5</name>
    <dbReference type="NCBI Taxonomy" id="591445"/>
    <lineage>
        <taxon>Eukaryota</taxon>
        <taxon>Metazoa</taxon>
        <taxon>Ecdysozoa</taxon>
        <taxon>Nematoda</taxon>
        <taxon>Chromadorea</taxon>
        <taxon>Rhabditida</taxon>
        <taxon>Tylenchina</taxon>
        <taxon>Panagrolaimomorpha</taxon>
        <taxon>Panagrolaimoidea</taxon>
        <taxon>Panagrolaimidae</taxon>
        <taxon>Panagrolaimus</taxon>
    </lineage>
</organism>
<name>A0AC34G0M7_9BILA</name>
<dbReference type="WBParaSite" id="ES5_v2.g23289.t1">
    <property type="protein sequence ID" value="ES5_v2.g23289.t1"/>
    <property type="gene ID" value="ES5_v2.g23289"/>
</dbReference>
<protein>
    <submittedName>
        <fullName evidence="2">BTB domain-containing protein</fullName>
    </submittedName>
</protein>